<dbReference type="Gene3D" id="3.30.160.60">
    <property type="entry name" value="Classic Zinc Finger"/>
    <property type="match status" value="1"/>
</dbReference>
<gene>
    <name evidence="3" type="ORF">P171DRAFT_232230</name>
</gene>
<dbReference type="Proteomes" id="UP000799764">
    <property type="component" value="Unassembled WGS sequence"/>
</dbReference>
<feature type="region of interest" description="Disordered" evidence="1">
    <location>
        <begin position="95"/>
        <end position="116"/>
    </location>
</feature>
<feature type="domain" description="C2H2-type" evidence="2">
    <location>
        <begin position="552"/>
        <end position="573"/>
    </location>
</feature>
<evidence type="ECO:0000313" key="3">
    <source>
        <dbReference type="EMBL" id="KAF2447815.1"/>
    </source>
</evidence>
<dbReference type="PROSITE" id="PS00028">
    <property type="entry name" value="ZINC_FINGER_C2H2_1"/>
    <property type="match status" value="1"/>
</dbReference>
<dbReference type="InterPro" id="IPR013087">
    <property type="entry name" value="Znf_C2H2_type"/>
</dbReference>
<evidence type="ECO:0000256" key="1">
    <source>
        <dbReference type="SAM" id="MobiDB-lite"/>
    </source>
</evidence>
<protein>
    <recommendedName>
        <fullName evidence="2">C2H2-type domain-containing protein</fullName>
    </recommendedName>
</protein>
<feature type="region of interest" description="Disordered" evidence="1">
    <location>
        <begin position="389"/>
        <end position="412"/>
    </location>
</feature>
<dbReference type="EMBL" id="MU001496">
    <property type="protein sequence ID" value="KAF2447815.1"/>
    <property type="molecule type" value="Genomic_DNA"/>
</dbReference>
<comment type="caution">
    <text evidence="3">The sequence shown here is derived from an EMBL/GenBank/DDBJ whole genome shotgun (WGS) entry which is preliminary data.</text>
</comment>
<dbReference type="AlphaFoldDB" id="A0A9P4UF65"/>
<proteinExistence type="predicted"/>
<keyword evidence="4" id="KW-1185">Reference proteome</keyword>
<accession>A0A9P4UF65</accession>
<dbReference type="OrthoDB" id="8922241at2759"/>
<name>A0A9P4UF65_9PLEO</name>
<organism evidence="3 4">
    <name type="scientific">Karstenula rhodostoma CBS 690.94</name>
    <dbReference type="NCBI Taxonomy" id="1392251"/>
    <lineage>
        <taxon>Eukaryota</taxon>
        <taxon>Fungi</taxon>
        <taxon>Dikarya</taxon>
        <taxon>Ascomycota</taxon>
        <taxon>Pezizomycotina</taxon>
        <taxon>Dothideomycetes</taxon>
        <taxon>Pleosporomycetidae</taxon>
        <taxon>Pleosporales</taxon>
        <taxon>Massarineae</taxon>
        <taxon>Didymosphaeriaceae</taxon>
        <taxon>Karstenula</taxon>
    </lineage>
</organism>
<reference evidence="3" key="1">
    <citation type="journal article" date="2020" name="Stud. Mycol.">
        <title>101 Dothideomycetes genomes: a test case for predicting lifestyles and emergence of pathogens.</title>
        <authorList>
            <person name="Haridas S."/>
            <person name="Albert R."/>
            <person name="Binder M."/>
            <person name="Bloem J."/>
            <person name="Labutti K."/>
            <person name="Salamov A."/>
            <person name="Andreopoulos B."/>
            <person name="Baker S."/>
            <person name="Barry K."/>
            <person name="Bills G."/>
            <person name="Bluhm B."/>
            <person name="Cannon C."/>
            <person name="Castanera R."/>
            <person name="Culley D."/>
            <person name="Daum C."/>
            <person name="Ezra D."/>
            <person name="Gonzalez J."/>
            <person name="Henrissat B."/>
            <person name="Kuo A."/>
            <person name="Liang C."/>
            <person name="Lipzen A."/>
            <person name="Lutzoni F."/>
            <person name="Magnuson J."/>
            <person name="Mondo S."/>
            <person name="Nolan M."/>
            <person name="Ohm R."/>
            <person name="Pangilinan J."/>
            <person name="Park H.-J."/>
            <person name="Ramirez L."/>
            <person name="Alfaro M."/>
            <person name="Sun H."/>
            <person name="Tritt A."/>
            <person name="Yoshinaga Y."/>
            <person name="Zwiers L.-H."/>
            <person name="Turgeon B."/>
            <person name="Goodwin S."/>
            <person name="Spatafora J."/>
            <person name="Crous P."/>
            <person name="Grigoriev I."/>
        </authorList>
    </citation>
    <scope>NUCLEOTIDE SEQUENCE</scope>
    <source>
        <strain evidence="3">CBS 690.94</strain>
    </source>
</reference>
<evidence type="ECO:0000313" key="4">
    <source>
        <dbReference type="Proteomes" id="UP000799764"/>
    </source>
</evidence>
<sequence length="607" mass="67772">MGDVRLRVTHSGRDKSCLSALFVLRKAGLDILTLARCASQSTGLASELQLSFSSHRSSDSIVQPISRSSSLTAKEIGPPLLDSPTHDFASPLAEHCRHSDLNPRQSCSSSRSRMRSIRKSFRKMMPRFSRDRLPKYSAFESDITARAYAAEDYLSTGPAELPGGREPCELPAHPDTGPYQQTHRHEDTECVATPVDTRAWQKHHHPDCACTSPTNVAPVLNTPQTSSSAQTSVNTAVDMARASPLRVSAHYISPSNDHGQKYRAGGVAGTALLSPPPTISPPSFPTSPSTYISPTGSTISDTRNLQAARHATAKGFMQYEFGFSNNRYDVYTHGQHASAPILSPVPPIARHDDNLVLADHLSHAPLATTAFCSHFCPCHFPQASDNLPRVLNSQQDSPASHELQHRHTGPSNDLSRFVQRRLFASEQYINDLSSFNPFGYHYDAPNLQQTPYSSSFDLDEVLPAYEESHDGPMHLGDQMAREVQEAPRHLCRQRKVKRTATTSDRNLRPLACPRCGEQFNGKYQRANLNRHVNSFHVAVNLAIANDDDGKTCRDCLHRFRRTDARRKHEWEQHRIEASRPTKRHIVKRGGERRIYMPSMPDEREDSW</sequence>
<evidence type="ECO:0000259" key="2">
    <source>
        <dbReference type="PROSITE" id="PS00028"/>
    </source>
</evidence>